<evidence type="ECO:0000256" key="1">
    <source>
        <dbReference type="ARBA" id="ARBA00022690"/>
    </source>
</evidence>
<gene>
    <name evidence="5" type="ORF">O6P43_031325</name>
</gene>
<dbReference type="AlphaFoldDB" id="A0AAD7KV39"/>
<keyword evidence="6" id="KW-1185">Reference proteome</keyword>
<keyword evidence="3" id="KW-0732">Signal</keyword>
<dbReference type="PANTHER" id="PTHR47364">
    <property type="entry name" value="CYSTEINE PROTEINASE INHIBITOR 5"/>
    <property type="match status" value="1"/>
</dbReference>
<feature type="domain" description="Cystatin" evidence="4">
    <location>
        <begin position="40"/>
        <end position="100"/>
    </location>
</feature>
<keyword evidence="2" id="KW-0789">Thiol protease inhibitor</keyword>
<dbReference type="PANTHER" id="PTHR47364:SF2">
    <property type="entry name" value="CYSTEINE PROTEINASE INHIBITOR 5"/>
    <property type="match status" value="1"/>
</dbReference>
<reference evidence="5" key="1">
    <citation type="journal article" date="2023" name="Science">
        <title>Elucidation of the pathway for biosynthesis of saponin adjuvants from the soapbark tree.</title>
        <authorList>
            <person name="Reed J."/>
            <person name="Orme A."/>
            <person name="El-Demerdash A."/>
            <person name="Owen C."/>
            <person name="Martin L.B.B."/>
            <person name="Misra R.C."/>
            <person name="Kikuchi S."/>
            <person name="Rejzek M."/>
            <person name="Martin A.C."/>
            <person name="Harkess A."/>
            <person name="Leebens-Mack J."/>
            <person name="Louveau T."/>
            <person name="Stephenson M.J."/>
            <person name="Osbourn A."/>
        </authorList>
    </citation>
    <scope>NUCLEOTIDE SEQUENCE</scope>
    <source>
        <strain evidence="5">S10</strain>
    </source>
</reference>
<dbReference type="Gene3D" id="3.10.450.10">
    <property type="match status" value="1"/>
</dbReference>
<evidence type="ECO:0000259" key="4">
    <source>
        <dbReference type="Pfam" id="PF16845"/>
    </source>
</evidence>
<dbReference type="InterPro" id="IPR046350">
    <property type="entry name" value="Cystatin_sf"/>
</dbReference>
<feature type="signal peptide" evidence="3">
    <location>
        <begin position="1"/>
        <end position="23"/>
    </location>
</feature>
<dbReference type="Pfam" id="PF16845">
    <property type="entry name" value="SQAPI"/>
    <property type="match status" value="1"/>
</dbReference>
<dbReference type="InterPro" id="IPR000010">
    <property type="entry name" value="Cystatin_dom"/>
</dbReference>
<dbReference type="Proteomes" id="UP001163823">
    <property type="component" value="Chromosome 13"/>
</dbReference>
<comment type="caution">
    <text evidence="5">The sequence shown here is derived from an EMBL/GenBank/DDBJ whole genome shotgun (WGS) entry which is preliminary data.</text>
</comment>
<evidence type="ECO:0000313" key="5">
    <source>
        <dbReference type="EMBL" id="KAJ7946384.1"/>
    </source>
</evidence>
<dbReference type="GO" id="GO:0004869">
    <property type="term" value="F:cysteine-type endopeptidase inhibitor activity"/>
    <property type="evidence" value="ECO:0007669"/>
    <property type="project" value="UniProtKB-KW"/>
</dbReference>
<feature type="chain" id="PRO_5041978505" evidence="3">
    <location>
        <begin position="24"/>
        <end position="107"/>
    </location>
</feature>
<sequence>MRPRYLLLVLSVVILPLCNVAVGRRGLLDSVWTPINDPNDNESNATLKFERVIQGETQVADGIYYRLDVAVIHVWETKNYEAVVYESPSESYKNLTSFTPLSLLPGG</sequence>
<keyword evidence="1" id="KW-0646">Protease inhibitor</keyword>
<proteinExistence type="predicted"/>
<dbReference type="EMBL" id="JARAOO010000013">
    <property type="protein sequence ID" value="KAJ7946384.1"/>
    <property type="molecule type" value="Genomic_DNA"/>
</dbReference>
<dbReference type="KEGG" id="qsa:O6P43_031325"/>
<protein>
    <submittedName>
        <fullName evidence="5">Cysteine proteinase inhibitor</fullName>
    </submittedName>
</protein>
<evidence type="ECO:0000256" key="3">
    <source>
        <dbReference type="SAM" id="SignalP"/>
    </source>
</evidence>
<name>A0AAD7KV39_QUISA</name>
<organism evidence="5 6">
    <name type="scientific">Quillaja saponaria</name>
    <name type="common">Soap bark tree</name>
    <dbReference type="NCBI Taxonomy" id="32244"/>
    <lineage>
        <taxon>Eukaryota</taxon>
        <taxon>Viridiplantae</taxon>
        <taxon>Streptophyta</taxon>
        <taxon>Embryophyta</taxon>
        <taxon>Tracheophyta</taxon>
        <taxon>Spermatophyta</taxon>
        <taxon>Magnoliopsida</taxon>
        <taxon>eudicotyledons</taxon>
        <taxon>Gunneridae</taxon>
        <taxon>Pentapetalae</taxon>
        <taxon>rosids</taxon>
        <taxon>fabids</taxon>
        <taxon>Fabales</taxon>
        <taxon>Quillajaceae</taxon>
        <taxon>Quillaja</taxon>
    </lineage>
</organism>
<evidence type="ECO:0000256" key="2">
    <source>
        <dbReference type="ARBA" id="ARBA00022704"/>
    </source>
</evidence>
<dbReference type="SUPFAM" id="SSF54403">
    <property type="entry name" value="Cystatin/monellin"/>
    <property type="match status" value="1"/>
</dbReference>
<evidence type="ECO:0000313" key="6">
    <source>
        <dbReference type="Proteomes" id="UP001163823"/>
    </source>
</evidence>
<accession>A0AAD7KV39</accession>